<dbReference type="SUPFAM" id="SSF52343">
    <property type="entry name" value="Ferredoxin reductase-like, C-terminal NADP-linked domain"/>
    <property type="match status" value="1"/>
</dbReference>
<dbReference type="PANTHER" id="PTHR47354">
    <property type="entry name" value="NADH OXIDOREDUCTASE HCR"/>
    <property type="match status" value="1"/>
</dbReference>
<dbReference type="RefSeq" id="WP_203842750.1">
    <property type="nucleotide sequence ID" value="NZ_BAAATV010000024.1"/>
</dbReference>
<keyword evidence="2" id="KW-0479">Metal-binding</keyword>
<keyword evidence="2" id="KW-0408">Iron</keyword>
<dbReference type="PROSITE" id="PS51384">
    <property type="entry name" value="FAD_FR"/>
    <property type="match status" value="1"/>
</dbReference>
<dbReference type="InterPro" id="IPR017938">
    <property type="entry name" value="Riboflavin_synthase-like_b-brl"/>
</dbReference>
<keyword evidence="7" id="KW-1185">Reference proteome</keyword>
<dbReference type="InterPro" id="IPR012675">
    <property type="entry name" value="Beta-grasp_dom_sf"/>
</dbReference>
<feature type="domain" description="FAD-binding FR-type" evidence="5">
    <location>
        <begin position="365"/>
        <end position="465"/>
    </location>
</feature>
<dbReference type="InterPro" id="IPR011576">
    <property type="entry name" value="Pyridox_Oxase_N"/>
</dbReference>
<evidence type="ECO:0000313" key="7">
    <source>
        <dbReference type="Proteomes" id="UP000603200"/>
    </source>
</evidence>
<dbReference type="CDD" id="cd06214">
    <property type="entry name" value="PA_degradation_oxidoreductase_like"/>
    <property type="match status" value="1"/>
</dbReference>
<comment type="cofactor">
    <cofactor evidence="1">
        <name>FAD</name>
        <dbReference type="ChEBI" id="CHEBI:57692"/>
    </cofactor>
</comment>
<dbReference type="Gene3D" id="3.40.50.80">
    <property type="entry name" value="Nucleotide-binding domain of ferredoxin-NADP reductase (FNR) module"/>
    <property type="match status" value="1"/>
</dbReference>
<evidence type="ECO:0000259" key="4">
    <source>
        <dbReference type="PROSITE" id="PS51085"/>
    </source>
</evidence>
<dbReference type="InterPro" id="IPR050415">
    <property type="entry name" value="MRET"/>
</dbReference>
<feature type="domain" description="2Fe-2S ferredoxin-type" evidence="4">
    <location>
        <begin position="610"/>
        <end position="699"/>
    </location>
</feature>
<dbReference type="Pfam" id="PF01243">
    <property type="entry name" value="PNPOx_N"/>
    <property type="match status" value="1"/>
</dbReference>
<dbReference type="SUPFAM" id="SSF54292">
    <property type="entry name" value="2Fe-2S ferredoxin-like"/>
    <property type="match status" value="1"/>
</dbReference>
<dbReference type="InterPro" id="IPR036010">
    <property type="entry name" value="2Fe-2S_ferredoxin-like_sf"/>
</dbReference>
<organism evidence="6 7">
    <name type="scientific">Winogradskya humida</name>
    <dbReference type="NCBI Taxonomy" id="113566"/>
    <lineage>
        <taxon>Bacteria</taxon>
        <taxon>Bacillati</taxon>
        <taxon>Actinomycetota</taxon>
        <taxon>Actinomycetes</taxon>
        <taxon>Micromonosporales</taxon>
        <taxon>Micromonosporaceae</taxon>
        <taxon>Winogradskya</taxon>
    </lineage>
</organism>
<dbReference type="InterPro" id="IPR039261">
    <property type="entry name" value="FNR_nucleotide-bd"/>
</dbReference>
<protein>
    <recommendedName>
        <fullName evidence="8">Ferredoxin-NADP reductase</fullName>
    </recommendedName>
</protein>
<accession>A0ABQ4A5A9</accession>
<dbReference type="PRINTS" id="PR00410">
    <property type="entry name" value="PHEHYDRXLASE"/>
</dbReference>
<evidence type="ECO:0008006" key="8">
    <source>
        <dbReference type="Google" id="ProtNLM"/>
    </source>
</evidence>
<dbReference type="InterPro" id="IPR001041">
    <property type="entry name" value="2Fe-2S_ferredoxin-type"/>
</dbReference>
<comment type="caution">
    <text evidence="6">The sequence shown here is derived from an EMBL/GenBank/DDBJ whole genome shotgun (WGS) entry which is preliminary data.</text>
</comment>
<dbReference type="PROSITE" id="PS51085">
    <property type="entry name" value="2FE2S_FER_2"/>
    <property type="match status" value="1"/>
</dbReference>
<evidence type="ECO:0000313" key="6">
    <source>
        <dbReference type="EMBL" id="GIE25823.1"/>
    </source>
</evidence>
<keyword evidence="2" id="KW-0001">2Fe-2S</keyword>
<sequence length="710" mass="74806">MQLISTVAGLEAIIGQPMDAVMRKQVDAFDEGCRRVLAAAPVAGLGYCDADGRPHTTVVGGWPGFAEVESPRRISVRLPEGEAEPVPGGGVSFAFLLPGVGEVLRLNGSSLATGTAGRLVVGVEQAYVHCARAVGRSGLWAAPRPGPAAAARTHEGPLTDPRVAAFLAATPFLVVSSWDAGGGSDSSPRGDNPGFIRVLDGRTLAVPDRRGNKRADTMHNLLTDDRLSVVALVPGRLEVLRLSGRAELTDDLSLLRTMAVGAQIPHAAMVLTVAEATVGPSDAIAASQMWDRTRHVDLNAVPDLNALAAIHLASNMSQGIKGRLVRLLVRQLGRFPRLTRPLTAAMFSKQLQSEGYGPNPQTAPTPGRTVRVAEVIRETADATTLVLEDGDAFDFLPGQFFTLVLDVGGRTVRRAYSASSSPGSTRLTITVKATADGYASAHVRDSVRPGAELRILGPSGSFSVDRPARELVLMAAGSGITPMMSIIRSTLADPHDTRITLLYGNRTEPGVIFSAALADLVRAHPDRLAVHHVLSRPGQHWRGRRGRLDQETVRSLLTEVAPGDEAHFYSCGPAGMLTGVAEVLDGLGVPADRRHEETFASRAVQAGEGTEQTMTVGDLGTVTVAAGQTLLDAGLEAALPMPYSCTVGSCGECRIRLSSGEVTMAEPNCLTQADRDNGYILACVAQPRTAVTVEITGVQRSDQGLRPTAP</sequence>
<dbReference type="Gene3D" id="3.10.20.30">
    <property type="match status" value="1"/>
</dbReference>
<name>A0ABQ4A5A9_9ACTN</name>
<dbReference type="InterPro" id="IPR001433">
    <property type="entry name" value="OxRdtase_FAD/NAD-bd"/>
</dbReference>
<dbReference type="Proteomes" id="UP000603200">
    <property type="component" value="Unassembled WGS sequence"/>
</dbReference>
<dbReference type="Pfam" id="PF00970">
    <property type="entry name" value="FAD_binding_6"/>
    <property type="match status" value="1"/>
</dbReference>
<proteinExistence type="predicted"/>
<dbReference type="InterPro" id="IPR017927">
    <property type="entry name" value="FAD-bd_FR_type"/>
</dbReference>
<dbReference type="PRINTS" id="PR00371">
    <property type="entry name" value="FPNCR"/>
</dbReference>
<dbReference type="Gene3D" id="2.30.110.10">
    <property type="entry name" value="Electron Transport, Fmn-binding Protein, Chain A"/>
    <property type="match status" value="1"/>
</dbReference>
<dbReference type="InterPro" id="IPR012349">
    <property type="entry name" value="Split_barrel_FMN-bd"/>
</dbReference>
<dbReference type="EMBL" id="BOMN01000129">
    <property type="protein sequence ID" value="GIE25823.1"/>
    <property type="molecule type" value="Genomic_DNA"/>
</dbReference>
<evidence type="ECO:0000256" key="2">
    <source>
        <dbReference type="ARBA" id="ARBA00022714"/>
    </source>
</evidence>
<dbReference type="InterPro" id="IPR008333">
    <property type="entry name" value="Cbr1-like_FAD-bd_dom"/>
</dbReference>
<dbReference type="Pfam" id="PF00111">
    <property type="entry name" value="Fer2"/>
    <property type="match status" value="1"/>
</dbReference>
<evidence type="ECO:0000256" key="3">
    <source>
        <dbReference type="ARBA" id="ARBA00023014"/>
    </source>
</evidence>
<dbReference type="Gene3D" id="2.40.30.10">
    <property type="entry name" value="Translation factors"/>
    <property type="match status" value="1"/>
</dbReference>
<reference evidence="6 7" key="1">
    <citation type="submission" date="2021-01" db="EMBL/GenBank/DDBJ databases">
        <title>Whole genome shotgun sequence of Actinoplanes humidus NBRC 14915.</title>
        <authorList>
            <person name="Komaki H."/>
            <person name="Tamura T."/>
        </authorList>
    </citation>
    <scope>NUCLEOTIDE SEQUENCE [LARGE SCALE GENOMIC DNA]</scope>
    <source>
        <strain evidence="6 7">NBRC 14915</strain>
    </source>
</reference>
<evidence type="ECO:0000256" key="1">
    <source>
        <dbReference type="ARBA" id="ARBA00001974"/>
    </source>
</evidence>
<evidence type="ECO:0000259" key="5">
    <source>
        <dbReference type="PROSITE" id="PS51384"/>
    </source>
</evidence>
<dbReference type="SUPFAM" id="SSF63380">
    <property type="entry name" value="Riboflavin synthase domain-like"/>
    <property type="match status" value="1"/>
</dbReference>
<gene>
    <name evidence="6" type="ORF">Ahu01nite_089250</name>
</gene>
<dbReference type="Pfam" id="PF00175">
    <property type="entry name" value="NAD_binding_1"/>
    <property type="match status" value="1"/>
</dbReference>
<keyword evidence="3" id="KW-0411">Iron-sulfur</keyword>
<dbReference type="InterPro" id="IPR001709">
    <property type="entry name" value="Flavoprot_Pyr_Nucl_cyt_Rdtase"/>
</dbReference>
<dbReference type="CDD" id="cd00207">
    <property type="entry name" value="fer2"/>
    <property type="match status" value="1"/>
</dbReference>
<dbReference type="SUPFAM" id="SSF50475">
    <property type="entry name" value="FMN-binding split barrel"/>
    <property type="match status" value="1"/>
</dbReference>
<dbReference type="PANTHER" id="PTHR47354:SF5">
    <property type="entry name" value="PROTEIN RFBI"/>
    <property type="match status" value="1"/>
</dbReference>